<sequence>MTASTAGSSKGLSLADQVIQAGGNAIIFDVKDQPGDLSYMSKVALARTIATGSLAAIDRPAVLVDKLHQRGLHVVARLACFYDVRLATHRPDLVPRSKEGGLWSERGVPNWVDPSLPEVQQYLLDLAAEAAELGVDEIQLDYVRFPTEGNPSDAVFSFDPTQVAKHEIITEFVRRVRLVVAK</sequence>
<proteinExistence type="predicted"/>
<evidence type="ECO:0000259" key="1">
    <source>
        <dbReference type="Pfam" id="PF13200"/>
    </source>
</evidence>
<dbReference type="PANTHER" id="PTHR43405">
    <property type="entry name" value="GLYCOSYL HYDROLASE DIGH"/>
    <property type="match status" value="1"/>
</dbReference>
<dbReference type="InterPro" id="IPR052177">
    <property type="entry name" value="Divisome_Glycosyl_Hydrolase"/>
</dbReference>
<reference evidence="2" key="1">
    <citation type="submission" date="2018-05" db="EMBL/GenBank/DDBJ databases">
        <authorList>
            <person name="Lanie J.A."/>
            <person name="Ng W.-L."/>
            <person name="Kazmierczak K.M."/>
            <person name="Andrzejewski T.M."/>
            <person name="Davidsen T.M."/>
            <person name="Wayne K.J."/>
            <person name="Tettelin H."/>
            <person name="Glass J.I."/>
            <person name="Rusch D."/>
            <person name="Podicherti R."/>
            <person name="Tsui H.-C.T."/>
            <person name="Winkler M.E."/>
        </authorList>
    </citation>
    <scope>NUCLEOTIDE SEQUENCE</scope>
</reference>
<dbReference type="PANTHER" id="PTHR43405:SF1">
    <property type="entry name" value="GLYCOSYL HYDROLASE DIGH"/>
    <property type="match status" value="1"/>
</dbReference>
<accession>A0A382VRV9</accession>
<evidence type="ECO:0000313" key="2">
    <source>
        <dbReference type="EMBL" id="SVD49213.1"/>
    </source>
</evidence>
<protein>
    <recommendedName>
        <fullName evidence="1">DUF4015 domain-containing protein</fullName>
    </recommendedName>
</protein>
<dbReference type="Gene3D" id="3.20.20.80">
    <property type="entry name" value="Glycosidases"/>
    <property type="match status" value="1"/>
</dbReference>
<dbReference type="SUPFAM" id="SSF51445">
    <property type="entry name" value="(Trans)glycosidases"/>
    <property type="match status" value="1"/>
</dbReference>
<dbReference type="EMBL" id="UINC01154114">
    <property type="protein sequence ID" value="SVD49213.1"/>
    <property type="molecule type" value="Genomic_DNA"/>
</dbReference>
<dbReference type="InterPro" id="IPR017853">
    <property type="entry name" value="GH"/>
</dbReference>
<dbReference type="InterPro" id="IPR025275">
    <property type="entry name" value="DUF4015"/>
</dbReference>
<feature type="domain" description="DUF4015" evidence="1">
    <location>
        <begin position="3"/>
        <end position="177"/>
    </location>
</feature>
<name>A0A382VRV9_9ZZZZ</name>
<dbReference type="Pfam" id="PF13200">
    <property type="entry name" value="DUF4015"/>
    <property type="match status" value="1"/>
</dbReference>
<dbReference type="AlphaFoldDB" id="A0A382VRV9"/>
<gene>
    <name evidence="2" type="ORF">METZ01_LOCUS402067</name>
</gene>
<organism evidence="2">
    <name type="scientific">marine metagenome</name>
    <dbReference type="NCBI Taxonomy" id="408172"/>
    <lineage>
        <taxon>unclassified sequences</taxon>
        <taxon>metagenomes</taxon>
        <taxon>ecological metagenomes</taxon>
    </lineage>
</organism>
<feature type="non-terminal residue" evidence="2">
    <location>
        <position position="182"/>
    </location>
</feature>